<keyword evidence="3" id="KW-1185">Reference proteome</keyword>
<proteinExistence type="predicted"/>
<evidence type="ECO:0008006" key="4">
    <source>
        <dbReference type="Google" id="ProtNLM"/>
    </source>
</evidence>
<dbReference type="InterPro" id="IPR011050">
    <property type="entry name" value="Pectin_lyase_fold/virulence"/>
</dbReference>
<keyword evidence="1" id="KW-0732">Signal</keyword>
<comment type="caution">
    <text evidence="2">The sequence shown here is derived from an EMBL/GenBank/DDBJ whole genome shotgun (WGS) entry which is preliminary data.</text>
</comment>
<dbReference type="SMART" id="SM00710">
    <property type="entry name" value="PbH1"/>
    <property type="match status" value="4"/>
</dbReference>
<reference evidence="2 3" key="1">
    <citation type="journal article" date="2019" name="Int. J. Syst. Evol. Microbiol.">
        <title>The Global Catalogue of Microorganisms (GCM) 10K type strain sequencing project: providing services to taxonomists for standard genome sequencing and annotation.</title>
        <authorList>
            <consortium name="The Broad Institute Genomics Platform"/>
            <consortium name="The Broad Institute Genome Sequencing Center for Infectious Disease"/>
            <person name="Wu L."/>
            <person name="Ma J."/>
        </authorList>
    </citation>
    <scope>NUCLEOTIDE SEQUENCE [LARGE SCALE GENOMIC DNA]</scope>
    <source>
        <strain evidence="2 3">JCM 15309</strain>
    </source>
</reference>
<organism evidence="2 3">
    <name type="scientific">Nocardioides panacihumi</name>
    <dbReference type="NCBI Taxonomy" id="400774"/>
    <lineage>
        <taxon>Bacteria</taxon>
        <taxon>Bacillati</taxon>
        <taxon>Actinomycetota</taxon>
        <taxon>Actinomycetes</taxon>
        <taxon>Propionibacteriales</taxon>
        <taxon>Nocardioidaceae</taxon>
        <taxon>Nocardioides</taxon>
    </lineage>
</organism>
<feature type="signal peptide" evidence="1">
    <location>
        <begin position="1"/>
        <end position="35"/>
    </location>
</feature>
<dbReference type="InterPro" id="IPR012334">
    <property type="entry name" value="Pectin_lyas_fold"/>
</dbReference>
<evidence type="ECO:0000256" key="1">
    <source>
        <dbReference type="SAM" id="SignalP"/>
    </source>
</evidence>
<dbReference type="Gene3D" id="2.160.20.10">
    <property type="entry name" value="Single-stranded right-handed beta-helix, Pectin lyase-like"/>
    <property type="match status" value="1"/>
</dbReference>
<dbReference type="Proteomes" id="UP001500571">
    <property type="component" value="Unassembled WGS sequence"/>
</dbReference>
<accession>A0ABN2RHW5</accession>
<sequence length="422" mass="44609">MNQRTVAALVRGSKVGALLASVLLVATLAPGVSTAPAVARTGATGPVSVRLSVATQVSDQAKPRAVVTLTRGVSKLPPGIVVVRTSTKVLGTARTTKSARKVKVAVRLRPIRAGSHRVYAVFKAGGHSLGSSARKTVTAHRGCVWRPRTCGFPDGSNTGPARGTVFRSVPGDVRSGPGWTYDPRGWITVSGNGAVLKNLRLSGISIEVHASNVTIRNNRITVVGDNWAVGLREGSNIHVSHNLITAPSATGSTRGMVAVKDISGTVTSPVVDHNDISRMSTGIQMDSGTVADNYIHDMGYKAGDHLNGFTSNGGTRPLVVHHNTILNSYDQTDAISLFQDFNIQANRRVTDNLVGGGGYTIYAGGGYKGLSNHITITGNRFARSYFPNSGHWGPVTAWDANGARNIWSRNVWDMNGRPVTHS</sequence>
<dbReference type="SUPFAM" id="SSF51126">
    <property type="entry name" value="Pectin lyase-like"/>
    <property type="match status" value="1"/>
</dbReference>
<feature type="chain" id="PRO_5046414633" description="Right handed beta helix domain-containing protein" evidence="1">
    <location>
        <begin position="36"/>
        <end position="422"/>
    </location>
</feature>
<dbReference type="InterPro" id="IPR006626">
    <property type="entry name" value="PbH1"/>
</dbReference>
<evidence type="ECO:0000313" key="2">
    <source>
        <dbReference type="EMBL" id="GAA1969468.1"/>
    </source>
</evidence>
<name>A0ABN2RHW5_9ACTN</name>
<gene>
    <name evidence="2" type="ORF">GCM10009798_32570</name>
</gene>
<dbReference type="RefSeq" id="WP_344046583.1">
    <property type="nucleotide sequence ID" value="NZ_BAAAPB010000004.1"/>
</dbReference>
<evidence type="ECO:0000313" key="3">
    <source>
        <dbReference type="Proteomes" id="UP001500571"/>
    </source>
</evidence>
<dbReference type="EMBL" id="BAAAPB010000004">
    <property type="protein sequence ID" value="GAA1969468.1"/>
    <property type="molecule type" value="Genomic_DNA"/>
</dbReference>
<protein>
    <recommendedName>
        <fullName evidence="4">Right handed beta helix domain-containing protein</fullName>
    </recommendedName>
</protein>